<accession>A0AAN9KX29</accession>
<protein>
    <recommendedName>
        <fullName evidence="3">Histidine-containing phosphotransfer protein</fullName>
    </recommendedName>
</protein>
<dbReference type="PANTHER" id="PTHR28242">
    <property type="entry name" value="PHOSPHORELAY INTERMEDIATE PROTEIN YPD1"/>
    <property type="match status" value="1"/>
</dbReference>
<dbReference type="PANTHER" id="PTHR28242:SF7">
    <property type="entry name" value="HISTIDINE-CONTAINING PHOSPHOTRANSFER PROTEIN"/>
    <property type="match status" value="1"/>
</dbReference>
<name>A0AAN9KX29_CANGL</name>
<dbReference type="SUPFAM" id="SSF47226">
    <property type="entry name" value="Histidine-containing phosphotransfer domain, HPT domain"/>
    <property type="match status" value="1"/>
</dbReference>
<dbReference type="GO" id="GO:0005829">
    <property type="term" value="C:cytosol"/>
    <property type="evidence" value="ECO:0007669"/>
    <property type="project" value="UniProtKB-SubCell"/>
</dbReference>
<dbReference type="InterPro" id="IPR008207">
    <property type="entry name" value="Sig_transdc_His_kin_Hpt_dom"/>
</dbReference>
<dbReference type="Pfam" id="PF01627">
    <property type="entry name" value="Hpt"/>
    <property type="match status" value="1"/>
</dbReference>
<dbReference type="Proteomes" id="UP001367508">
    <property type="component" value="Unassembled WGS sequence"/>
</dbReference>
<comment type="domain">
    <text evidence="3">Histidine-containing phosphotransfer domain (HPt) contains an active histidine that mediates the phosphotransfer.</text>
</comment>
<organism evidence="5 6">
    <name type="scientific">Canavalia gladiata</name>
    <name type="common">Sword bean</name>
    <name type="synonym">Dolichos gladiatus</name>
    <dbReference type="NCBI Taxonomy" id="3824"/>
    <lineage>
        <taxon>Eukaryota</taxon>
        <taxon>Viridiplantae</taxon>
        <taxon>Streptophyta</taxon>
        <taxon>Embryophyta</taxon>
        <taxon>Tracheophyta</taxon>
        <taxon>Spermatophyta</taxon>
        <taxon>Magnoliopsida</taxon>
        <taxon>eudicotyledons</taxon>
        <taxon>Gunneridae</taxon>
        <taxon>Pentapetalae</taxon>
        <taxon>rosids</taxon>
        <taxon>fabids</taxon>
        <taxon>Fabales</taxon>
        <taxon>Fabaceae</taxon>
        <taxon>Papilionoideae</taxon>
        <taxon>50 kb inversion clade</taxon>
        <taxon>NPAAA clade</taxon>
        <taxon>indigoferoid/millettioid clade</taxon>
        <taxon>Phaseoleae</taxon>
        <taxon>Canavalia</taxon>
    </lineage>
</organism>
<sequence>MVACNATPNLPFCASSFPALFSTSTLLSHSLNAFSHGCRCAQRTVSQLHPFHGLRGDFNDQFCQLQSMKESEPSIALLSNYDPVFWSAATGNRLIFRRLMFWLENFDLVGYQMRIICNHYGGKFQRSWTMVSKNTVLNVSKGNCPLPFVTDNGMIVNLQNLMDSFRSIHAEFQSYTSAFYIQKMTMPILKGLLQGYINSLFDEGVVNEKFNETLLLKRTGEPDCVVQLIEAYFADVEMILSELSRHVDNPKADFCKLASLAHEIKDRSTSIGAEQIRIACSDLIKACDEKHPKKWSEGLLDLRVLNHQTKVHMLLFSVLLQLDQINAAFEKCVVLNLWVVAESFISGAFANFSI</sequence>
<evidence type="ECO:0000256" key="2">
    <source>
        <dbReference type="ARBA" id="ARBA00023012"/>
    </source>
</evidence>
<dbReference type="Gene3D" id="1.20.120.160">
    <property type="entry name" value="HPT domain"/>
    <property type="match status" value="1"/>
</dbReference>
<comment type="subcellular location">
    <subcellularLocation>
        <location evidence="3">Cytoplasm</location>
        <location evidence="3">Cytosol</location>
    </subcellularLocation>
    <subcellularLocation>
        <location evidence="3">Nucleus</location>
    </subcellularLocation>
</comment>
<dbReference type="AlphaFoldDB" id="A0AAN9KX29"/>
<dbReference type="GO" id="GO:0009927">
    <property type="term" value="F:histidine phosphotransfer kinase activity"/>
    <property type="evidence" value="ECO:0007669"/>
    <property type="project" value="UniProtKB-UniRule"/>
</dbReference>
<keyword evidence="1 3" id="KW-0932">Cytokinin signaling pathway</keyword>
<feature type="domain" description="HPt" evidence="4">
    <location>
        <begin position="227"/>
        <end position="304"/>
    </location>
</feature>
<evidence type="ECO:0000256" key="1">
    <source>
        <dbReference type="ARBA" id="ARBA00022864"/>
    </source>
</evidence>
<dbReference type="GO" id="GO:0005634">
    <property type="term" value="C:nucleus"/>
    <property type="evidence" value="ECO:0007669"/>
    <property type="project" value="UniProtKB-SubCell"/>
</dbReference>
<gene>
    <name evidence="5" type="ORF">VNO77_28769</name>
</gene>
<dbReference type="InterPro" id="IPR045871">
    <property type="entry name" value="AHP1-5/YPD1"/>
</dbReference>
<dbReference type="InterPro" id="IPR036641">
    <property type="entry name" value="HPT_dom_sf"/>
</dbReference>
<proteinExistence type="predicted"/>
<keyword evidence="2 3" id="KW-0902">Two-component regulatory system</keyword>
<evidence type="ECO:0000256" key="3">
    <source>
        <dbReference type="RuleBase" id="RU369004"/>
    </source>
</evidence>
<dbReference type="EMBL" id="JAYMYQ010000006">
    <property type="protein sequence ID" value="KAK7324871.1"/>
    <property type="molecule type" value="Genomic_DNA"/>
</dbReference>
<evidence type="ECO:0000313" key="5">
    <source>
        <dbReference type="EMBL" id="KAK7324871.1"/>
    </source>
</evidence>
<evidence type="ECO:0000259" key="4">
    <source>
        <dbReference type="Pfam" id="PF01627"/>
    </source>
</evidence>
<reference evidence="5 6" key="1">
    <citation type="submission" date="2024-01" db="EMBL/GenBank/DDBJ databases">
        <title>The genomes of 5 underutilized Papilionoideae crops provide insights into root nodulation and disease resistanc.</title>
        <authorList>
            <person name="Jiang F."/>
        </authorList>
    </citation>
    <scope>NUCLEOTIDE SEQUENCE [LARGE SCALE GENOMIC DNA]</scope>
    <source>
        <strain evidence="5">LVBAO_FW01</strain>
        <tissue evidence="5">Leaves</tissue>
    </source>
</reference>
<keyword evidence="6" id="KW-1185">Reference proteome</keyword>
<dbReference type="GO" id="GO:0043424">
    <property type="term" value="F:protein histidine kinase binding"/>
    <property type="evidence" value="ECO:0007669"/>
    <property type="project" value="UniProtKB-UniRule"/>
</dbReference>
<comment type="caution">
    <text evidence="5">The sequence shown here is derived from an EMBL/GenBank/DDBJ whole genome shotgun (WGS) entry which is preliminary data.</text>
</comment>
<evidence type="ECO:0000313" key="6">
    <source>
        <dbReference type="Proteomes" id="UP001367508"/>
    </source>
</evidence>
<comment type="function">
    <text evidence="3">Functions as a two-component phosphorelay mediators between cytokinin sensor histidine kinases and response regulators (B-type ARRs). Plays an important role in propagating cytokinin signal transduction.</text>
</comment>
<dbReference type="GO" id="GO:0000160">
    <property type="term" value="P:phosphorelay signal transduction system"/>
    <property type="evidence" value="ECO:0007669"/>
    <property type="project" value="UniProtKB-UniRule"/>
</dbReference>
<dbReference type="GO" id="GO:0009736">
    <property type="term" value="P:cytokinin-activated signaling pathway"/>
    <property type="evidence" value="ECO:0007669"/>
    <property type="project" value="UniProtKB-KW"/>
</dbReference>